<dbReference type="InterPro" id="IPR008979">
    <property type="entry name" value="Galactose-bd-like_sf"/>
</dbReference>
<reference evidence="7 8" key="1">
    <citation type="journal article" date="2011" name="Front. Microbiol.">
        <title>Two Strains of Crocosphaera watsonii with Highly Conserved Genomes are Distinguished by Strain-Specific Features.</title>
        <authorList>
            <person name="Bench S.R."/>
            <person name="Ilikchyan I.N."/>
            <person name="Tripp H.J."/>
            <person name="Zehr J.P."/>
        </authorList>
    </citation>
    <scope>NUCLEOTIDE SEQUENCE [LARGE SCALE GENOMIC DNA]</scope>
    <source>
        <strain evidence="7 8">WH 0003</strain>
    </source>
</reference>
<keyword evidence="2" id="KW-0134">Cell wall</keyword>
<evidence type="ECO:0000256" key="4">
    <source>
        <dbReference type="ARBA" id="ARBA00022729"/>
    </source>
</evidence>
<evidence type="ECO:0000313" key="7">
    <source>
        <dbReference type="EMBL" id="EHJ12521.1"/>
    </source>
</evidence>
<gene>
    <name evidence="7" type="ORF">CWATWH0003_2776</name>
</gene>
<dbReference type="PATRIC" id="fig|423471.3.peg.2610"/>
<evidence type="ECO:0000313" key="8">
    <source>
        <dbReference type="Proteomes" id="UP000003477"/>
    </source>
</evidence>
<evidence type="ECO:0000256" key="1">
    <source>
        <dbReference type="ARBA" id="ARBA00004191"/>
    </source>
</evidence>
<keyword evidence="4" id="KW-0732">Signal</keyword>
<keyword evidence="5" id="KW-0325">Glycoprotein</keyword>
<dbReference type="InterPro" id="IPR006946">
    <property type="entry name" value="DGR2-like_dom"/>
</dbReference>
<evidence type="ECO:0000256" key="2">
    <source>
        <dbReference type="ARBA" id="ARBA00022512"/>
    </source>
</evidence>
<organism evidence="7 8">
    <name type="scientific">Crocosphaera watsonii WH 0003</name>
    <dbReference type="NCBI Taxonomy" id="423471"/>
    <lineage>
        <taxon>Bacteria</taxon>
        <taxon>Bacillati</taxon>
        <taxon>Cyanobacteriota</taxon>
        <taxon>Cyanophyceae</taxon>
        <taxon>Oscillatoriophycideae</taxon>
        <taxon>Chroococcales</taxon>
        <taxon>Aphanothecaceae</taxon>
        <taxon>Crocosphaera</taxon>
    </lineage>
</organism>
<keyword evidence="3" id="KW-0964">Secreted</keyword>
<dbReference type="InterPro" id="IPR052437">
    <property type="entry name" value="Pectin_Meth_Modulator"/>
</dbReference>
<dbReference type="NCBIfam" id="TIGR04362">
    <property type="entry name" value="choice_anch_C"/>
    <property type="match status" value="1"/>
</dbReference>
<proteinExistence type="predicted"/>
<dbReference type="Gene3D" id="2.60.120.260">
    <property type="entry name" value="Galactose-binding domain-like"/>
    <property type="match status" value="1"/>
</dbReference>
<evidence type="ECO:0000256" key="5">
    <source>
        <dbReference type="ARBA" id="ARBA00023180"/>
    </source>
</evidence>
<comment type="subcellular location">
    <subcellularLocation>
        <location evidence="1">Secreted</location>
        <location evidence="1">Cell wall</location>
    </subcellularLocation>
</comment>
<dbReference type="EMBL" id="AESD01000413">
    <property type="protein sequence ID" value="EHJ12521.1"/>
    <property type="molecule type" value="Genomic_DNA"/>
</dbReference>
<sequence length="219" mass="23142">MLKQLLLTLTGATLITTFVDVNSVQGMNLINNGSFEIGQDPGGNFTALSPGATNITDWTVIGPVDYVGGVWQASDGSRSVDLNELSAGEIQQTFNTIVGENYTVTFDLAGNPQGGPTLKSMTVLAAGDSADFTFDISGKSTSNMGWETKTWMFTATGSTTTLSFISNNDGNAGPALDNVSVSETFVTDVHEPQTLMMLGAATLIALGTRFKQKYKSDNK</sequence>
<dbReference type="Pfam" id="PF04862">
    <property type="entry name" value="DUF642"/>
    <property type="match status" value="1"/>
</dbReference>
<dbReference type="Proteomes" id="UP000003477">
    <property type="component" value="Unassembled WGS sequence"/>
</dbReference>
<accession>G5J5M0</accession>
<protein>
    <recommendedName>
        <fullName evidence="6">DUF642 domain-containing protein</fullName>
    </recommendedName>
</protein>
<feature type="domain" description="DUF642" evidence="6">
    <location>
        <begin position="28"/>
        <end position="181"/>
    </location>
</feature>
<evidence type="ECO:0000259" key="6">
    <source>
        <dbReference type="Pfam" id="PF04862"/>
    </source>
</evidence>
<dbReference type="AlphaFoldDB" id="G5J5M0"/>
<dbReference type="RefSeq" id="WP_007310942.1">
    <property type="nucleotide sequence ID" value="NZ_AESD01000413.1"/>
</dbReference>
<dbReference type="SUPFAM" id="SSF49785">
    <property type="entry name" value="Galactose-binding domain-like"/>
    <property type="match status" value="1"/>
</dbReference>
<dbReference type="PANTHER" id="PTHR31265">
    <property type="entry name" value="OS02G0527500 PROTEIN-RELATED"/>
    <property type="match status" value="1"/>
</dbReference>
<dbReference type="GeneID" id="88766415"/>
<name>G5J5M0_CROWT</name>
<evidence type="ECO:0000256" key="3">
    <source>
        <dbReference type="ARBA" id="ARBA00022525"/>
    </source>
</evidence>
<comment type="caution">
    <text evidence="7">The sequence shown here is derived from an EMBL/GenBank/DDBJ whole genome shotgun (WGS) entry which is preliminary data.</text>
</comment>
<dbReference type="InterPro" id="IPR027576">
    <property type="entry name" value="Choice_anch_C_dom"/>
</dbReference>